<evidence type="ECO:0000313" key="1">
    <source>
        <dbReference type="EMBL" id="OJJ85104.1"/>
    </source>
</evidence>
<dbReference type="Pfam" id="PF12311">
    <property type="entry name" value="DUF3632"/>
    <property type="match status" value="1"/>
</dbReference>
<dbReference type="InterPro" id="IPR022085">
    <property type="entry name" value="OpdG"/>
</dbReference>
<proteinExistence type="predicted"/>
<name>A0A1L9VMJ7_ASPGL</name>
<reference evidence="2" key="1">
    <citation type="journal article" date="2017" name="Genome Biol.">
        <title>Comparative genomics reveals high biological diversity and specific adaptations in the industrially and medically important fungal genus Aspergillus.</title>
        <authorList>
            <person name="de Vries R.P."/>
            <person name="Riley R."/>
            <person name="Wiebenga A."/>
            <person name="Aguilar-Osorio G."/>
            <person name="Amillis S."/>
            <person name="Uchima C.A."/>
            <person name="Anderluh G."/>
            <person name="Asadollahi M."/>
            <person name="Askin M."/>
            <person name="Barry K."/>
            <person name="Battaglia E."/>
            <person name="Bayram O."/>
            <person name="Benocci T."/>
            <person name="Braus-Stromeyer S.A."/>
            <person name="Caldana C."/>
            <person name="Canovas D."/>
            <person name="Cerqueira G.C."/>
            <person name="Chen F."/>
            <person name="Chen W."/>
            <person name="Choi C."/>
            <person name="Clum A."/>
            <person name="Dos Santos R.A."/>
            <person name="Damasio A.R."/>
            <person name="Diallinas G."/>
            <person name="Emri T."/>
            <person name="Fekete E."/>
            <person name="Flipphi M."/>
            <person name="Freyberg S."/>
            <person name="Gallo A."/>
            <person name="Gournas C."/>
            <person name="Habgood R."/>
            <person name="Hainaut M."/>
            <person name="Harispe M.L."/>
            <person name="Henrissat B."/>
            <person name="Hilden K.S."/>
            <person name="Hope R."/>
            <person name="Hossain A."/>
            <person name="Karabika E."/>
            <person name="Karaffa L."/>
            <person name="Karanyi Z."/>
            <person name="Krasevec N."/>
            <person name="Kuo A."/>
            <person name="Kusch H."/>
            <person name="LaButti K."/>
            <person name="Lagendijk E.L."/>
            <person name="Lapidus A."/>
            <person name="Levasseur A."/>
            <person name="Lindquist E."/>
            <person name="Lipzen A."/>
            <person name="Logrieco A.F."/>
            <person name="MacCabe A."/>
            <person name="Maekelae M.R."/>
            <person name="Malavazi I."/>
            <person name="Melin P."/>
            <person name="Meyer V."/>
            <person name="Mielnichuk N."/>
            <person name="Miskei M."/>
            <person name="Molnar A.P."/>
            <person name="Mule G."/>
            <person name="Ngan C.Y."/>
            <person name="Orejas M."/>
            <person name="Orosz E."/>
            <person name="Ouedraogo J.P."/>
            <person name="Overkamp K.M."/>
            <person name="Park H.-S."/>
            <person name="Perrone G."/>
            <person name="Piumi F."/>
            <person name="Punt P.J."/>
            <person name="Ram A.F."/>
            <person name="Ramon A."/>
            <person name="Rauscher S."/>
            <person name="Record E."/>
            <person name="Riano-Pachon D.M."/>
            <person name="Robert V."/>
            <person name="Roehrig J."/>
            <person name="Ruller R."/>
            <person name="Salamov A."/>
            <person name="Salih N.S."/>
            <person name="Samson R.A."/>
            <person name="Sandor E."/>
            <person name="Sanguinetti M."/>
            <person name="Schuetze T."/>
            <person name="Sepcic K."/>
            <person name="Shelest E."/>
            <person name="Sherlock G."/>
            <person name="Sophianopoulou V."/>
            <person name="Squina F.M."/>
            <person name="Sun H."/>
            <person name="Susca A."/>
            <person name="Todd R.B."/>
            <person name="Tsang A."/>
            <person name="Unkles S.E."/>
            <person name="van de Wiele N."/>
            <person name="van Rossen-Uffink D."/>
            <person name="Oliveira J.V."/>
            <person name="Vesth T.C."/>
            <person name="Visser J."/>
            <person name="Yu J.-H."/>
            <person name="Zhou M."/>
            <person name="Andersen M.R."/>
            <person name="Archer D.B."/>
            <person name="Baker S.E."/>
            <person name="Benoit I."/>
            <person name="Brakhage A.A."/>
            <person name="Braus G.H."/>
            <person name="Fischer R."/>
            <person name="Frisvad J.C."/>
            <person name="Goldman G.H."/>
            <person name="Houbraken J."/>
            <person name="Oakley B."/>
            <person name="Pocsi I."/>
            <person name="Scazzocchio C."/>
            <person name="Seiboth B."/>
            <person name="vanKuyk P.A."/>
            <person name="Wortman J."/>
            <person name="Dyer P.S."/>
            <person name="Grigoriev I.V."/>
        </authorList>
    </citation>
    <scope>NUCLEOTIDE SEQUENCE [LARGE SCALE GENOMIC DNA]</scope>
    <source>
        <strain evidence="2">CBS 516.65</strain>
    </source>
</reference>
<accession>A0A1L9VMJ7</accession>
<dbReference type="GeneID" id="34464505"/>
<protein>
    <submittedName>
        <fullName evidence="1">Uncharacterized protein</fullName>
    </submittedName>
</protein>
<sequence>MAVMTNYSQVPEGQQVHQAWFEAPVKNYRGNSEYTEWFKSILAEELAVLQAFHSYQKSPDEAAHDITRPISNSPVPNLGSYSDEIVALCHLWDVLVKALIEWPSSRTPDLIALLTAISNTPDSLHRGEAIDDDDSLLSWNRLPYIHMIWGDSHWMEPEDIVEECSKRDDYEAARQHGRDNYLKTQDVEAQLVAAGLAYFDIKRAFDYLIFTLEWQLDPKVDRVEAPREEQASESFEPDFHIPAVTCWVKHTGRKLYEGLCNEEMKKWDLRDVPSVIKHFDQPAERWAFWKERLVGVAKDWPDEFVRNAAEQAVKYMQDIA</sequence>
<dbReference type="Proteomes" id="UP000184300">
    <property type="component" value="Unassembled WGS sequence"/>
</dbReference>
<dbReference type="VEuPathDB" id="FungiDB:ASPGLDRAFT_57295"/>
<keyword evidence="2" id="KW-1185">Reference proteome</keyword>
<organism evidence="1 2">
    <name type="scientific">Aspergillus glaucus CBS 516.65</name>
    <dbReference type="NCBI Taxonomy" id="1160497"/>
    <lineage>
        <taxon>Eukaryota</taxon>
        <taxon>Fungi</taxon>
        <taxon>Dikarya</taxon>
        <taxon>Ascomycota</taxon>
        <taxon>Pezizomycotina</taxon>
        <taxon>Eurotiomycetes</taxon>
        <taxon>Eurotiomycetidae</taxon>
        <taxon>Eurotiales</taxon>
        <taxon>Aspergillaceae</taxon>
        <taxon>Aspergillus</taxon>
        <taxon>Aspergillus subgen. Aspergillus</taxon>
    </lineage>
</organism>
<dbReference type="AlphaFoldDB" id="A0A1L9VMJ7"/>
<gene>
    <name evidence="1" type="ORF">ASPGLDRAFT_57295</name>
</gene>
<dbReference type="EMBL" id="KV878895">
    <property type="protein sequence ID" value="OJJ85104.1"/>
    <property type="molecule type" value="Genomic_DNA"/>
</dbReference>
<dbReference type="OrthoDB" id="5392447at2759"/>
<dbReference type="RefSeq" id="XP_022401802.1">
    <property type="nucleotide sequence ID" value="XM_022548244.1"/>
</dbReference>
<evidence type="ECO:0000313" key="2">
    <source>
        <dbReference type="Proteomes" id="UP000184300"/>
    </source>
</evidence>